<dbReference type="PROSITE" id="PS50048">
    <property type="entry name" value="ZN2_CY6_FUNGAL_2"/>
    <property type="match status" value="1"/>
</dbReference>
<feature type="region of interest" description="Disordered" evidence="1">
    <location>
        <begin position="697"/>
        <end position="749"/>
    </location>
</feature>
<protein>
    <recommendedName>
        <fullName evidence="2">Zn(2)-C6 fungal-type domain-containing protein</fullName>
    </recommendedName>
</protein>
<dbReference type="SUPFAM" id="SSF57701">
    <property type="entry name" value="Zn2/Cys6 DNA-binding domain"/>
    <property type="match status" value="1"/>
</dbReference>
<dbReference type="AlphaFoldDB" id="A0A409Y821"/>
<dbReference type="InParanoid" id="A0A409Y821"/>
<gene>
    <name evidence="3" type="ORF">CVT26_014369</name>
</gene>
<organism evidence="3 4">
    <name type="scientific">Gymnopilus dilepis</name>
    <dbReference type="NCBI Taxonomy" id="231916"/>
    <lineage>
        <taxon>Eukaryota</taxon>
        <taxon>Fungi</taxon>
        <taxon>Dikarya</taxon>
        <taxon>Basidiomycota</taxon>
        <taxon>Agaricomycotina</taxon>
        <taxon>Agaricomycetes</taxon>
        <taxon>Agaricomycetidae</taxon>
        <taxon>Agaricales</taxon>
        <taxon>Agaricineae</taxon>
        <taxon>Hymenogastraceae</taxon>
        <taxon>Gymnopilus</taxon>
    </lineage>
</organism>
<dbReference type="InterPro" id="IPR036864">
    <property type="entry name" value="Zn2-C6_fun-type_DNA-bd_sf"/>
</dbReference>
<evidence type="ECO:0000313" key="3">
    <source>
        <dbReference type="EMBL" id="PPQ99119.1"/>
    </source>
</evidence>
<dbReference type="OrthoDB" id="3263880at2759"/>
<feature type="compositionally biased region" description="Polar residues" evidence="1">
    <location>
        <begin position="697"/>
        <end position="710"/>
    </location>
</feature>
<comment type="caution">
    <text evidence="3">The sequence shown here is derived from an EMBL/GenBank/DDBJ whole genome shotgun (WGS) entry which is preliminary data.</text>
</comment>
<feature type="region of interest" description="Disordered" evidence="1">
    <location>
        <begin position="498"/>
        <end position="521"/>
    </location>
</feature>
<feature type="domain" description="Zn(2)-C6 fungal-type" evidence="2">
    <location>
        <begin position="40"/>
        <end position="79"/>
    </location>
</feature>
<accession>A0A409Y821</accession>
<dbReference type="Proteomes" id="UP000284706">
    <property type="component" value="Unassembled WGS sequence"/>
</dbReference>
<reference evidence="3 4" key="1">
    <citation type="journal article" date="2018" name="Evol. Lett.">
        <title>Horizontal gene cluster transfer increased hallucinogenic mushroom diversity.</title>
        <authorList>
            <person name="Reynolds H.T."/>
            <person name="Vijayakumar V."/>
            <person name="Gluck-Thaler E."/>
            <person name="Korotkin H.B."/>
            <person name="Matheny P.B."/>
            <person name="Slot J.C."/>
        </authorList>
    </citation>
    <scope>NUCLEOTIDE SEQUENCE [LARGE SCALE GENOMIC DNA]</scope>
    <source>
        <strain evidence="3 4">SRW20</strain>
    </source>
</reference>
<dbReference type="InterPro" id="IPR001138">
    <property type="entry name" value="Zn2Cys6_DnaBD"/>
</dbReference>
<dbReference type="STRING" id="231916.A0A409Y821"/>
<dbReference type="SMART" id="SM00066">
    <property type="entry name" value="GAL4"/>
    <property type="match status" value="1"/>
</dbReference>
<proteinExistence type="predicted"/>
<dbReference type="Gene3D" id="4.10.240.10">
    <property type="entry name" value="Zn(2)-C6 fungal-type DNA-binding domain"/>
    <property type="match status" value="1"/>
</dbReference>
<feature type="region of interest" description="Disordered" evidence="1">
    <location>
        <begin position="1"/>
        <end position="37"/>
    </location>
</feature>
<dbReference type="Pfam" id="PF00172">
    <property type="entry name" value="Zn_clus"/>
    <property type="match status" value="1"/>
</dbReference>
<evidence type="ECO:0000256" key="1">
    <source>
        <dbReference type="SAM" id="MobiDB-lite"/>
    </source>
</evidence>
<feature type="compositionally biased region" description="Low complexity" evidence="1">
    <location>
        <begin position="720"/>
        <end position="738"/>
    </location>
</feature>
<evidence type="ECO:0000313" key="4">
    <source>
        <dbReference type="Proteomes" id="UP000284706"/>
    </source>
</evidence>
<dbReference type="GO" id="GO:0008270">
    <property type="term" value="F:zinc ion binding"/>
    <property type="evidence" value="ECO:0007669"/>
    <property type="project" value="InterPro"/>
</dbReference>
<name>A0A409Y821_9AGAR</name>
<evidence type="ECO:0000259" key="2">
    <source>
        <dbReference type="PROSITE" id="PS50048"/>
    </source>
</evidence>
<dbReference type="GO" id="GO:0000981">
    <property type="term" value="F:DNA-binding transcription factor activity, RNA polymerase II-specific"/>
    <property type="evidence" value="ECO:0007669"/>
    <property type="project" value="InterPro"/>
</dbReference>
<dbReference type="EMBL" id="NHYE01001079">
    <property type="protein sequence ID" value="PPQ99119.1"/>
    <property type="molecule type" value="Genomic_DNA"/>
</dbReference>
<keyword evidence="4" id="KW-1185">Reference proteome</keyword>
<sequence>MSPRGSSAATPPNQSARGTSAPYSRRSASQPKSSRQQFSACGACRMRRVRCDLKDLPIGFAGPHPACSNCKERGIKCVDEFADVKAVKLLRRGRRLQQVEAIYGKVNDRDNNSSQSSLPARSPAIPALHPDFFNSPFWRWFSIHRPILDAAKFATRFISYYKGAESLGNEAKLISMVLVAWAASFGLNECGFPDTSASADGRMTPVDLQDQIEGHLSSDGKYMSSADVRRQWRARTEVFVREILELIDAHGILRRPTLDGKVSAYQGNLGILLRVQPDVQPMERVAVQAATLSQVRALCVGSVSAPEDVVTRGRIFWYAYSQESLTAAITGSRYVLMDEDLESFQRTLPSSLVNLCDTGLPSPPTPPSIDLVSTMTTHHVVEAANLGRQYPSSQKALVDLMHWSSHPLQIGGVCRRIHDVVTGLRATRRVEDHGVIDANGLRDIWRSLDRSWQDLDAFKRSRQNFEKDLHHDEVSQYADAWQVDNVIRESLKRSTSSSTLFEASSSSRPSSHSSNSSPYLSPQPLHDLSVRKCLALLPRVLDILRMYAARAQGETPGIFQFDTGLVRDGCWFAAYLTANLDGDFVEGSSNDAKQNRLDPPLSVDEGFSICLTALSSMRWAFSRSEEREGTTKMIWENRKLRRQGHGQHPSYDADYSPSLTLSIPHLDLNLPSVPHTNVPIATSQNRPMLRPLNLFKSQRTTESAPNTACSSEDRGSNSWPSYTPPGTATSAATSTGTGLSRRGSPEFTNMNTFKSMDDVFYHGGTEVDQFTYSMPTPAPMMRGNTAVIPNAHYGSRPSHLEPQALSTTTAPNYMVTPSFHDPNSTLLTQADFHTCPQFGENCSGTYH</sequence>
<dbReference type="CDD" id="cd00067">
    <property type="entry name" value="GAL4"/>
    <property type="match status" value="1"/>
</dbReference>